<feature type="transmembrane region" description="Helical" evidence="2">
    <location>
        <begin position="5"/>
        <end position="23"/>
    </location>
</feature>
<keyword evidence="1" id="KW-0175">Coiled coil</keyword>
<dbReference type="Proteomes" id="UP000501122">
    <property type="component" value="Chromosome"/>
</dbReference>
<protein>
    <submittedName>
        <fullName evidence="3">Uncharacterized protein</fullName>
    </submittedName>
</protein>
<dbReference type="RefSeq" id="WP_164953074.1">
    <property type="nucleotide sequence ID" value="NZ_CP047363.1"/>
</dbReference>
<dbReference type="EMBL" id="CP047363">
    <property type="protein sequence ID" value="QIH77588.1"/>
    <property type="molecule type" value="Genomic_DNA"/>
</dbReference>
<reference evidence="3" key="1">
    <citation type="journal article" date="2020" name="Antimicrob. Agents Chemother.">
        <title>The novel macrolide resistance genes mef(D), msr(F) and msr(H) are present on resistance islands in Macrococcus canis, Macrococcus caseolyticus and Staphylococcus aureus.</title>
        <authorList>
            <person name="Schwendener S."/>
            <person name="Dona V."/>
            <person name="Perreten V."/>
        </authorList>
    </citation>
    <scope>NUCLEOTIDE SEQUENCE</scope>
    <source>
        <strain evidence="3">Epi0076A</strain>
    </source>
</reference>
<organism evidence="3 4">
    <name type="scientific">Macrococcoides canis</name>
    <dbReference type="NCBI Taxonomy" id="1855823"/>
    <lineage>
        <taxon>Bacteria</taxon>
        <taxon>Bacillati</taxon>
        <taxon>Bacillota</taxon>
        <taxon>Bacilli</taxon>
        <taxon>Bacillales</taxon>
        <taxon>Staphylococcaceae</taxon>
        <taxon>Macrococcoides</taxon>
    </lineage>
</organism>
<gene>
    <name evidence="3" type="ORF">GTN30_02820</name>
</gene>
<keyword evidence="2" id="KW-0472">Membrane</keyword>
<proteinExistence type="predicted"/>
<keyword evidence="2" id="KW-0812">Transmembrane</keyword>
<accession>A0AAE6X090</accession>
<name>A0AAE6X090_9STAP</name>
<keyword evidence="2" id="KW-1133">Transmembrane helix</keyword>
<sequence>MKRLYIILFPLSIAIMLLLFTPIGKNESIAYALIAIGTILMIVSLYTIVSEKEHKSKEISNQFSTLSTTITENREQLLLSINAIEKECNKKLIEEIIVSHEKLLGSISEGNDKILEGLSDANEKLLDRLLDDNENLLESISESNDKYHEVNKELIEELSNNTETLTKAIEESSDEISEKQLNISERLSEMISDQSEVYRKTHNSYEGNIQQLIELISNTKKFNETISLDNLNQQNQNQELLNEIKRLQEVLVQSTSELADSKSEERKQLLKIQKQMIDKYSV</sequence>
<feature type="coiled-coil region" evidence="1">
    <location>
        <begin position="228"/>
        <end position="264"/>
    </location>
</feature>
<evidence type="ECO:0000313" key="4">
    <source>
        <dbReference type="Proteomes" id="UP000501122"/>
    </source>
</evidence>
<feature type="coiled-coil region" evidence="1">
    <location>
        <begin position="126"/>
        <end position="175"/>
    </location>
</feature>
<evidence type="ECO:0000256" key="1">
    <source>
        <dbReference type="SAM" id="Coils"/>
    </source>
</evidence>
<evidence type="ECO:0000313" key="3">
    <source>
        <dbReference type="EMBL" id="QIH77588.1"/>
    </source>
</evidence>
<dbReference type="AlphaFoldDB" id="A0AAE6X090"/>
<feature type="transmembrane region" description="Helical" evidence="2">
    <location>
        <begin position="29"/>
        <end position="49"/>
    </location>
</feature>
<evidence type="ECO:0000256" key="2">
    <source>
        <dbReference type="SAM" id="Phobius"/>
    </source>
</evidence>